<comment type="subcellular location">
    <subcellularLocation>
        <location evidence="1 8">Cell membrane</location>
        <topology evidence="1 8">Multi-pass membrane protein</topology>
    </subcellularLocation>
</comment>
<gene>
    <name evidence="8" type="primary">lnt</name>
    <name evidence="10" type="ORF">CBI38_35910</name>
</gene>
<comment type="pathway">
    <text evidence="8">Protein modification; lipoprotein biosynthesis (N-acyl transfer).</text>
</comment>
<dbReference type="NCBIfam" id="TIGR00546">
    <property type="entry name" value="lnt"/>
    <property type="match status" value="1"/>
</dbReference>
<dbReference type="PROSITE" id="PS50263">
    <property type="entry name" value="CN_HYDROLASE"/>
    <property type="match status" value="1"/>
</dbReference>
<evidence type="ECO:0000256" key="8">
    <source>
        <dbReference type="HAMAP-Rule" id="MF_01148"/>
    </source>
</evidence>
<dbReference type="GO" id="GO:0042158">
    <property type="term" value="P:lipoprotein biosynthetic process"/>
    <property type="evidence" value="ECO:0007669"/>
    <property type="project" value="UniProtKB-UniRule"/>
</dbReference>
<evidence type="ECO:0000259" key="9">
    <source>
        <dbReference type="PROSITE" id="PS50263"/>
    </source>
</evidence>
<organism evidence="10 11">
    <name type="scientific">Rhodococcus oxybenzonivorans</name>
    <dbReference type="NCBI Taxonomy" id="1990687"/>
    <lineage>
        <taxon>Bacteria</taxon>
        <taxon>Bacillati</taxon>
        <taxon>Actinomycetota</taxon>
        <taxon>Actinomycetes</taxon>
        <taxon>Mycobacteriales</taxon>
        <taxon>Nocardiaceae</taxon>
        <taxon>Rhodococcus</taxon>
    </lineage>
</organism>
<accession>A0A2S2C7X2</accession>
<dbReference type="KEGG" id="roz:CBI38_35910"/>
<protein>
    <recommendedName>
        <fullName evidence="8">Apolipoprotein N-acyltransferase</fullName>
        <shortName evidence="8">ALP N-acyltransferase</shortName>
        <ecNumber evidence="8">2.3.1.269</ecNumber>
    </recommendedName>
</protein>
<evidence type="ECO:0000256" key="7">
    <source>
        <dbReference type="ARBA" id="ARBA00023315"/>
    </source>
</evidence>
<feature type="transmembrane region" description="Helical" evidence="8">
    <location>
        <begin position="122"/>
        <end position="141"/>
    </location>
</feature>
<dbReference type="GO" id="GO:0016410">
    <property type="term" value="F:N-acyltransferase activity"/>
    <property type="evidence" value="ECO:0007669"/>
    <property type="project" value="UniProtKB-UniRule"/>
</dbReference>
<evidence type="ECO:0000256" key="5">
    <source>
        <dbReference type="ARBA" id="ARBA00022989"/>
    </source>
</evidence>
<dbReference type="EMBL" id="CP021356">
    <property type="protein sequence ID" value="AWK76956.1"/>
    <property type="molecule type" value="Genomic_DNA"/>
</dbReference>
<keyword evidence="2 8" id="KW-1003">Cell membrane</keyword>
<keyword evidence="10" id="KW-0614">Plasmid</keyword>
<dbReference type="Gene3D" id="3.60.110.10">
    <property type="entry name" value="Carbon-nitrogen hydrolase"/>
    <property type="match status" value="1"/>
</dbReference>
<dbReference type="Pfam" id="PF20154">
    <property type="entry name" value="LNT_N"/>
    <property type="match status" value="1"/>
</dbReference>
<reference evidence="10 11" key="1">
    <citation type="submission" date="2017-05" db="EMBL/GenBank/DDBJ databases">
        <title>Isolation of Rhodococcus sp. S2-17 biodegrading of BP-3.</title>
        <authorList>
            <person name="Lee Y."/>
            <person name="Kim K.H."/>
            <person name="Chun B.H."/>
            <person name="Jung H.S."/>
            <person name="Jeon C.O."/>
        </authorList>
    </citation>
    <scope>NUCLEOTIDE SEQUENCE [LARGE SCALE GENOMIC DNA]</scope>
    <source>
        <strain evidence="10 11">S2-17</strain>
        <plasmid evidence="11">prb29</plasmid>
    </source>
</reference>
<geneLocation type="plasmid" evidence="11">
    <name>prb29</name>
</geneLocation>
<dbReference type="Proteomes" id="UP000245711">
    <property type="component" value="Plasmid pRB29"/>
</dbReference>
<evidence type="ECO:0000313" key="11">
    <source>
        <dbReference type="Proteomes" id="UP000245711"/>
    </source>
</evidence>
<keyword evidence="10" id="KW-0449">Lipoprotein</keyword>
<dbReference type="AlphaFoldDB" id="A0A2S2C7X2"/>
<evidence type="ECO:0000256" key="3">
    <source>
        <dbReference type="ARBA" id="ARBA00022679"/>
    </source>
</evidence>
<comment type="catalytic activity">
    <reaction evidence="8">
        <text>N-terminal S-1,2-diacyl-sn-glyceryl-L-cysteinyl-[lipoprotein] + a glycerophospholipid = N-acyl-S-1,2-diacyl-sn-glyceryl-L-cysteinyl-[lipoprotein] + a 2-acyl-sn-glycero-3-phospholipid + H(+)</text>
        <dbReference type="Rhea" id="RHEA:48228"/>
        <dbReference type="Rhea" id="RHEA-COMP:14681"/>
        <dbReference type="Rhea" id="RHEA-COMP:14684"/>
        <dbReference type="ChEBI" id="CHEBI:15378"/>
        <dbReference type="ChEBI" id="CHEBI:136912"/>
        <dbReference type="ChEBI" id="CHEBI:140656"/>
        <dbReference type="ChEBI" id="CHEBI:140657"/>
        <dbReference type="ChEBI" id="CHEBI:140660"/>
        <dbReference type="EC" id="2.3.1.269"/>
    </reaction>
</comment>
<feature type="domain" description="CN hydrolase" evidence="9">
    <location>
        <begin position="224"/>
        <end position="476"/>
    </location>
</feature>
<comment type="similarity">
    <text evidence="8">Belongs to the CN hydrolase family. Apolipoprotein N-acyltransferase subfamily.</text>
</comment>
<dbReference type="InterPro" id="IPR004563">
    <property type="entry name" value="Apolipo_AcylTrfase"/>
</dbReference>
<dbReference type="Pfam" id="PF00795">
    <property type="entry name" value="CN_hydrolase"/>
    <property type="match status" value="1"/>
</dbReference>
<feature type="transmembrane region" description="Helical" evidence="8">
    <location>
        <begin position="91"/>
        <end position="115"/>
    </location>
</feature>
<keyword evidence="3 8" id="KW-0808">Transferase</keyword>
<keyword evidence="6 8" id="KW-0472">Membrane</keyword>
<dbReference type="InterPro" id="IPR003010">
    <property type="entry name" value="C-N_Hydrolase"/>
</dbReference>
<keyword evidence="5 8" id="KW-1133">Transmembrane helix</keyword>
<dbReference type="HAMAP" id="MF_01148">
    <property type="entry name" value="Lnt"/>
    <property type="match status" value="1"/>
</dbReference>
<comment type="function">
    <text evidence="8">Catalyzes the phospholipid dependent N-acylation of the N-terminal cysteine of apolipoprotein, the last step in lipoprotein maturation.</text>
</comment>
<dbReference type="InterPro" id="IPR036526">
    <property type="entry name" value="C-N_Hydrolase_sf"/>
</dbReference>
<keyword evidence="4 8" id="KW-0812">Transmembrane</keyword>
<feature type="transmembrane region" description="Helical" evidence="8">
    <location>
        <begin position="20"/>
        <end position="38"/>
    </location>
</feature>
<dbReference type="CDD" id="cd07571">
    <property type="entry name" value="ALP_N-acyl_transferase"/>
    <property type="match status" value="1"/>
</dbReference>
<feature type="transmembrane region" description="Helical" evidence="8">
    <location>
        <begin position="161"/>
        <end position="185"/>
    </location>
</feature>
<dbReference type="GO" id="GO:0005886">
    <property type="term" value="C:plasma membrane"/>
    <property type="evidence" value="ECO:0007669"/>
    <property type="project" value="UniProtKB-SubCell"/>
</dbReference>
<dbReference type="PANTHER" id="PTHR38686:SF1">
    <property type="entry name" value="APOLIPOPROTEIN N-ACYLTRANSFERASE"/>
    <property type="match status" value="1"/>
</dbReference>
<sequence>MTDHADVQSHRAVTRRIADALFRCAAALGAGALLFLSFPPRTTWFFAPLGIAVLTLMLRGRSVRAGFGYGYLAGLAFFVPLLPWVGAYVGAVPWLALAAIEAVAVGLFGAIAALVSRLPLSTVWVACAWVATEAVRARAPFGGFPWGRLAFGQVDGILLPLAEIAGAPGLSFALAVMGTGLAACVIQARTRRWRSSMGNAVLISIPVLLALSLSPTTVPNRDMTTVAVIQGNVPRLGLDFNAQRRAVLDNHLARTEQLAADVAAGRARRPQLVIWPENASDIDPLLNKDAADRIDAAAQTMGVPVLVGAVLIGEGNTTLNSAIVWDPVSGPGQQHVKRQLVPFGEYLPLRTVMTAVSPYANQAGKFVAGNGNGVVELNGVPLAVATCYEVAFDDLVSESVRAGAQLITVPTNNATFGRTDMTYQQLAMSRVRAVEHGRSVLVAATSGVSAIIEPDGTVQQQSRIFTADALVGAIPLRTDLTLATRLGSVPELVLALLVVPAILIAVRRRLRHTATKPGSN</sequence>
<dbReference type="EC" id="2.3.1.269" evidence="8"/>
<evidence type="ECO:0000256" key="6">
    <source>
        <dbReference type="ARBA" id="ARBA00023136"/>
    </source>
</evidence>
<feature type="transmembrane region" description="Helical" evidence="8">
    <location>
        <begin position="486"/>
        <end position="506"/>
    </location>
</feature>
<evidence type="ECO:0000256" key="1">
    <source>
        <dbReference type="ARBA" id="ARBA00004651"/>
    </source>
</evidence>
<name>A0A2S2C7X2_9NOCA</name>
<dbReference type="SUPFAM" id="SSF56317">
    <property type="entry name" value="Carbon-nitrogen hydrolase"/>
    <property type="match status" value="1"/>
</dbReference>
<feature type="transmembrane region" description="Helical" evidence="8">
    <location>
        <begin position="44"/>
        <end position="60"/>
    </location>
</feature>
<dbReference type="InterPro" id="IPR045378">
    <property type="entry name" value="LNT_N"/>
</dbReference>
<dbReference type="OrthoDB" id="9804277at2"/>
<dbReference type="RefSeq" id="WP_109336364.1">
    <property type="nucleotide sequence ID" value="NZ_CP021356.1"/>
</dbReference>
<keyword evidence="7 8" id="KW-0012">Acyltransferase</keyword>
<keyword evidence="11" id="KW-1185">Reference proteome</keyword>
<dbReference type="PANTHER" id="PTHR38686">
    <property type="entry name" value="APOLIPOPROTEIN N-ACYLTRANSFERASE"/>
    <property type="match status" value="1"/>
</dbReference>
<evidence type="ECO:0000313" key="10">
    <source>
        <dbReference type="EMBL" id="AWK76956.1"/>
    </source>
</evidence>
<feature type="transmembrane region" description="Helical" evidence="8">
    <location>
        <begin position="197"/>
        <end position="214"/>
    </location>
</feature>
<dbReference type="UniPathway" id="UPA00666"/>
<evidence type="ECO:0000256" key="2">
    <source>
        <dbReference type="ARBA" id="ARBA00022475"/>
    </source>
</evidence>
<feature type="transmembrane region" description="Helical" evidence="8">
    <location>
        <begin position="67"/>
        <end position="85"/>
    </location>
</feature>
<proteinExistence type="inferred from homology"/>
<evidence type="ECO:0000256" key="4">
    <source>
        <dbReference type="ARBA" id="ARBA00022692"/>
    </source>
</evidence>